<name>A0A2N8TUE4_9ACTN</name>
<keyword evidence="10" id="KW-1185">Reference proteome</keyword>
<keyword evidence="1 5" id="KW-0808">Transferase</keyword>
<comment type="subcellular location">
    <subcellularLocation>
        <location evidence="5">Cytoplasm</location>
    </subcellularLocation>
</comment>
<dbReference type="GO" id="GO:0005737">
    <property type="term" value="C:cytoplasm"/>
    <property type="evidence" value="ECO:0007669"/>
    <property type="project" value="UniProtKB-SubCell"/>
</dbReference>
<evidence type="ECO:0000256" key="7">
    <source>
        <dbReference type="SAM" id="MobiDB-lite"/>
    </source>
</evidence>
<evidence type="ECO:0000313" key="9">
    <source>
        <dbReference type="EMBL" id="PNG22655.1"/>
    </source>
</evidence>
<dbReference type="GO" id="GO:0070403">
    <property type="term" value="F:NAD+ binding"/>
    <property type="evidence" value="ECO:0007669"/>
    <property type="project" value="UniProtKB-UniRule"/>
</dbReference>
<dbReference type="AlphaFoldDB" id="A0A2N8TUE4"/>
<sequence>MRMRPTLSWTPAEDLPPATSDPEPVADALSTGGVLVLSGAGISTESGIPDYRGEGGSLSRHTPMTYQDFTASARARRRYWARSHLGWRTFGQARPNAGHLAVAAFGRHGLLSGVITQNVDGLHQAAGSGDVVELHGTLARVVCLSCGAFSPRRELAQRLEEANPGFEPMAAGINPDGDADLTDDQATGFRVVPCAICGGTLKPDVVFFGEPVPPQRVEHCRELVRGAASLLVLGSSLTVMSGLRFVRQAARAGKPVLIVNLDQTRGDQYALTRVSLPLGTALGAVAHRLDIPVSRAVDGGPQGV</sequence>
<dbReference type="InterPro" id="IPR050134">
    <property type="entry name" value="NAD-dep_sirtuin_deacylases"/>
</dbReference>
<feature type="binding site" evidence="5 6">
    <location>
        <position position="143"/>
    </location>
    <ligand>
        <name>Zn(2+)</name>
        <dbReference type="ChEBI" id="CHEBI:29105"/>
    </ligand>
</feature>
<evidence type="ECO:0000256" key="3">
    <source>
        <dbReference type="ARBA" id="ARBA00022833"/>
    </source>
</evidence>
<dbReference type="NCBIfam" id="NF003738">
    <property type="entry name" value="PRK05333.1"/>
    <property type="match status" value="1"/>
</dbReference>
<reference evidence="9 10" key="1">
    <citation type="submission" date="2018-01" db="EMBL/GenBank/DDBJ databases">
        <title>Draft genome sequence of Streptomyces sp. 13K301.</title>
        <authorList>
            <person name="Sahin N."/>
            <person name="Saygin H."/>
            <person name="Ay H."/>
        </authorList>
    </citation>
    <scope>NUCLEOTIDE SEQUENCE [LARGE SCALE GENOMIC DNA]</scope>
    <source>
        <strain evidence="9 10">13K301</strain>
    </source>
</reference>
<dbReference type="Gene3D" id="3.30.1600.10">
    <property type="entry name" value="SIR2/SIRT2 'Small Domain"/>
    <property type="match status" value="1"/>
</dbReference>
<feature type="binding site" evidence="5 6">
    <location>
        <position position="197"/>
    </location>
    <ligand>
        <name>Zn(2+)</name>
        <dbReference type="ChEBI" id="CHEBI:29105"/>
    </ligand>
</feature>
<evidence type="ECO:0000256" key="5">
    <source>
        <dbReference type="HAMAP-Rule" id="MF_01967"/>
    </source>
</evidence>
<organism evidence="9 10">
    <name type="scientific">Streptomyces cahuitamycinicus</name>
    <dbReference type="NCBI Taxonomy" id="2070367"/>
    <lineage>
        <taxon>Bacteria</taxon>
        <taxon>Bacillati</taxon>
        <taxon>Actinomycetota</taxon>
        <taxon>Actinomycetes</taxon>
        <taxon>Kitasatosporales</taxon>
        <taxon>Streptomycetaceae</taxon>
        <taxon>Streptomyces</taxon>
    </lineage>
</organism>
<dbReference type="PANTHER" id="PTHR11085:SF10">
    <property type="entry name" value="NAD-DEPENDENT PROTEIN DEACYLASE SIRTUIN-5, MITOCHONDRIAL-RELATED"/>
    <property type="match status" value="1"/>
</dbReference>
<proteinExistence type="inferred from homology"/>
<feature type="region of interest" description="Disordered" evidence="7">
    <location>
        <begin position="1"/>
        <end position="27"/>
    </location>
</feature>
<accession>A0A2N8TUE4</accession>
<dbReference type="GO" id="GO:0008270">
    <property type="term" value="F:zinc ion binding"/>
    <property type="evidence" value="ECO:0007669"/>
    <property type="project" value="UniProtKB-UniRule"/>
</dbReference>
<dbReference type="PANTHER" id="PTHR11085">
    <property type="entry name" value="NAD-DEPENDENT PROTEIN DEACYLASE SIRTUIN-5, MITOCHONDRIAL-RELATED"/>
    <property type="match status" value="1"/>
</dbReference>
<comment type="caution">
    <text evidence="5">Lacks conserved residue(s) required for the propagation of feature annotation.</text>
</comment>
<evidence type="ECO:0000256" key="2">
    <source>
        <dbReference type="ARBA" id="ARBA00022723"/>
    </source>
</evidence>
<dbReference type="InterPro" id="IPR029035">
    <property type="entry name" value="DHS-like_NAD/FAD-binding_dom"/>
</dbReference>
<feature type="domain" description="Deacetylase sirtuin-type" evidence="8">
    <location>
        <begin position="15"/>
        <end position="292"/>
    </location>
</feature>
<gene>
    <name evidence="5" type="primary">cobB</name>
    <name evidence="9" type="ORF">C1J00_08145</name>
</gene>
<dbReference type="SUPFAM" id="SSF52467">
    <property type="entry name" value="DHS-like NAD/FAD-binding domain"/>
    <property type="match status" value="1"/>
</dbReference>
<keyword evidence="4 5" id="KW-0520">NAD</keyword>
<feature type="active site" description="Proton acceptor" evidence="5 6">
    <location>
        <position position="135"/>
    </location>
</feature>
<evidence type="ECO:0000256" key="6">
    <source>
        <dbReference type="PROSITE-ProRule" id="PRU00236"/>
    </source>
</evidence>
<dbReference type="Gene3D" id="3.40.50.1220">
    <property type="entry name" value="TPP-binding domain"/>
    <property type="match status" value="1"/>
</dbReference>
<feature type="binding site" evidence="5">
    <location>
        <begin position="117"/>
        <end position="120"/>
    </location>
    <ligand>
        <name>NAD(+)</name>
        <dbReference type="ChEBI" id="CHEBI:57540"/>
    </ligand>
</feature>
<comment type="caution">
    <text evidence="9">The sequence shown here is derived from an EMBL/GenBank/DDBJ whole genome shotgun (WGS) entry which is preliminary data.</text>
</comment>
<feature type="binding site" evidence="5 6">
    <location>
        <position position="146"/>
    </location>
    <ligand>
        <name>Zn(2+)</name>
        <dbReference type="ChEBI" id="CHEBI:29105"/>
    </ligand>
</feature>
<keyword evidence="5" id="KW-0963">Cytoplasm</keyword>
<dbReference type="OrthoDB" id="9800582at2"/>
<evidence type="ECO:0000313" key="10">
    <source>
        <dbReference type="Proteomes" id="UP000235943"/>
    </source>
</evidence>
<dbReference type="InterPro" id="IPR026590">
    <property type="entry name" value="Ssirtuin_cat_dom"/>
</dbReference>
<feature type="binding site" evidence="5 6">
    <location>
        <position position="194"/>
    </location>
    <ligand>
        <name>Zn(2+)</name>
        <dbReference type="ChEBI" id="CHEBI:29105"/>
    </ligand>
</feature>
<dbReference type="InterPro" id="IPR026591">
    <property type="entry name" value="Sirtuin_cat_small_dom_sf"/>
</dbReference>
<dbReference type="Proteomes" id="UP000235943">
    <property type="component" value="Unassembled WGS sequence"/>
</dbReference>
<comment type="function">
    <text evidence="5">NAD-dependent protein deacetylase which modulates the activities of several enzymes which are inactive in their acetylated form.</text>
</comment>
<dbReference type="GO" id="GO:0017136">
    <property type="term" value="F:histone deacetylase activity, NAD-dependent"/>
    <property type="evidence" value="ECO:0007669"/>
    <property type="project" value="TreeGrafter"/>
</dbReference>
<keyword evidence="3 5" id="KW-0862">Zinc</keyword>
<keyword evidence="2 5" id="KW-0479">Metal-binding</keyword>
<dbReference type="HAMAP" id="MF_01967">
    <property type="entry name" value="Sirtuin_ClassII"/>
    <property type="match status" value="1"/>
</dbReference>
<dbReference type="EMBL" id="POUC01000039">
    <property type="protein sequence ID" value="PNG22655.1"/>
    <property type="molecule type" value="Genomic_DNA"/>
</dbReference>
<dbReference type="RefSeq" id="WP_102908354.1">
    <property type="nucleotide sequence ID" value="NZ_POUC01000039.1"/>
</dbReference>
<feature type="binding site" evidence="5">
    <location>
        <begin position="234"/>
        <end position="236"/>
    </location>
    <ligand>
        <name>NAD(+)</name>
        <dbReference type="ChEBI" id="CHEBI:57540"/>
    </ligand>
</feature>
<dbReference type="Pfam" id="PF02146">
    <property type="entry name" value="SIR2"/>
    <property type="match status" value="1"/>
</dbReference>
<evidence type="ECO:0000259" key="8">
    <source>
        <dbReference type="PROSITE" id="PS50305"/>
    </source>
</evidence>
<feature type="binding site" evidence="5">
    <location>
        <position position="278"/>
    </location>
    <ligand>
        <name>NAD(+)</name>
        <dbReference type="ChEBI" id="CHEBI:57540"/>
    </ligand>
</feature>
<dbReference type="InterPro" id="IPR003000">
    <property type="entry name" value="Sirtuin"/>
</dbReference>
<dbReference type="PROSITE" id="PS50305">
    <property type="entry name" value="SIRTUIN"/>
    <property type="match status" value="1"/>
</dbReference>
<evidence type="ECO:0000256" key="1">
    <source>
        <dbReference type="ARBA" id="ARBA00022679"/>
    </source>
</evidence>
<protein>
    <recommendedName>
        <fullName evidence="5">NAD-dependent protein deacetylase</fullName>
        <ecNumber evidence="5">2.3.1.286</ecNumber>
    </recommendedName>
    <alternativeName>
        <fullName evidence="5">Regulatory protein SIR2 homolog</fullName>
    </alternativeName>
</protein>
<comment type="catalytic activity">
    <reaction evidence="5">
        <text>N(6)-acetyl-L-lysyl-[protein] + NAD(+) + H2O = 2''-O-acetyl-ADP-D-ribose + nicotinamide + L-lysyl-[protein]</text>
        <dbReference type="Rhea" id="RHEA:43636"/>
        <dbReference type="Rhea" id="RHEA-COMP:9752"/>
        <dbReference type="Rhea" id="RHEA-COMP:10731"/>
        <dbReference type="ChEBI" id="CHEBI:15377"/>
        <dbReference type="ChEBI" id="CHEBI:17154"/>
        <dbReference type="ChEBI" id="CHEBI:29969"/>
        <dbReference type="ChEBI" id="CHEBI:57540"/>
        <dbReference type="ChEBI" id="CHEBI:61930"/>
        <dbReference type="ChEBI" id="CHEBI:83767"/>
        <dbReference type="EC" id="2.3.1.286"/>
    </reaction>
</comment>
<dbReference type="EC" id="2.3.1.286" evidence="5"/>
<evidence type="ECO:0000256" key="4">
    <source>
        <dbReference type="ARBA" id="ARBA00023027"/>
    </source>
</evidence>
<comment type="similarity">
    <text evidence="5">Belongs to the sirtuin family. Class II subfamily.</text>
</comment>
<dbReference type="InterPro" id="IPR026587">
    <property type="entry name" value="Sirtuin_class_II"/>
</dbReference>
<comment type="cofactor">
    <cofactor evidence="5">
        <name>Zn(2+)</name>
        <dbReference type="ChEBI" id="CHEBI:29105"/>
    </cofactor>
    <text evidence="5">Binds 1 zinc ion per subunit.</text>
</comment>
<feature type="binding site" evidence="5">
    <location>
        <begin position="39"/>
        <end position="59"/>
    </location>
    <ligand>
        <name>NAD(+)</name>
        <dbReference type="ChEBI" id="CHEBI:57540"/>
    </ligand>
</feature>